<proteinExistence type="inferred from homology"/>
<dbReference type="Pfam" id="PF02449">
    <property type="entry name" value="Glyco_hydro_42"/>
    <property type="match status" value="1"/>
</dbReference>
<reference evidence="11" key="1">
    <citation type="journal article" date="2012" name="PLoS Genet.">
        <title>The genomes of the fungal plant pathogens Cladosporium fulvum and Dothistroma septosporum reveal adaptation to different hosts and lifestyles but also signatures of common ancestry.</title>
        <authorList>
            <person name="de Wit P.J.G.M."/>
            <person name="van der Burgt A."/>
            <person name="Oekmen B."/>
            <person name="Stergiopoulos I."/>
            <person name="Abd-Elsalam K.A."/>
            <person name="Aerts A.L."/>
            <person name="Bahkali A.H."/>
            <person name="Beenen H.G."/>
            <person name="Chettri P."/>
            <person name="Cox M.P."/>
            <person name="Datema E."/>
            <person name="de Vries R.P."/>
            <person name="Dhillon B."/>
            <person name="Ganley A.R."/>
            <person name="Griffiths S.A."/>
            <person name="Guo Y."/>
            <person name="Hamelin R.C."/>
            <person name="Henrissat B."/>
            <person name="Kabir M.S."/>
            <person name="Jashni M.K."/>
            <person name="Kema G."/>
            <person name="Klaubauf S."/>
            <person name="Lapidus A."/>
            <person name="Levasseur A."/>
            <person name="Lindquist E."/>
            <person name="Mehrabi R."/>
            <person name="Ohm R.A."/>
            <person name="Owen T.J."/>
            <person name="Salamov A."/>
            <person name="Schwelm A."/>
            <person name="Schijlen E."/>
            <person name="Sun H."/>
            <person name="van den Burg H.A."/>
            <person name="van Ham R.C.H.J."/>
            <person name="Zhang S."/>
            <person name="Goodwin S.B."/>
            <person name="Grigoriev I.V."/>
            <person name="Collemare J."/>
            <person name="Bradshaw R.E."/>
        </authorList>
    </citation>
    <scope>NUCLEOTIDE SEQUENCE [LARGE SCALE GENOMIC DNA]</scope>
    <source>
        <strain evidence="11">NZE10 / CBS 128990</strain>
    </source>
</reference>
<dbReference type="SUPFAM" id="SSF51445">
    <property type="entry name" value="(Trans)glycosidases"/>
    <property type="match status" value="1"/>
</dbReference>
<sequence length="454" mass="49850">MTSFMMLLTDFDQYKCARDTGIDLATFDQYAPAGTRAVTLTDQKMTNYLRTGVLDLQALNHAMYRGVCEAAYGQNHGPFGVMQMQLGVLNWNTCRVSPLEAMVRLWTHESFAASGDLVNYFHWRQVPYAQEQTLSGLLTADTVEDEGHVESQAFAEEDLPQLLSAGIASSEDQADIAMVFHHTSHWVWAIEPYSVLLLVEDASYTNAVLAYTDLVNSFYSALRHLDLSIDVISPEQSVEGYKMVIVPSLPITPEAFDGVLSDYPGSVVLGPSTGSRTPDFAYPPGLIPSEGALRTRLSMRVNRVETMRTYANCAVSYDGTTYNVSAREEWISCTRGNSTSSVTVKYTSSHRPRKPAACSEDEFHYLAFNPPVDMLVSYLGDVAAGVGIEDLAGRTASKSNDLGAPLRLLRRGDLLWAIKYGPKAQSPPAIDGELIVGDNADVVPVAGVLFWKVR</sequence>
<dbReference type="GO" id="GO:0046872">
    <property type="term" value="F:metal ion binding"/>
    <property type="evidence" value="ECO:0007669"/>
    <property type="project" value="UniProtKB-KW"/>
</dbReference>
<keyword evidence="4" id="KW-0479">Metal-binding</keyword>
<dbReference type="eggNOG" id="ENOG502RYV5">
    <property type="taxonomic scope" value="Eukaryota"/>
</dbReference>
<dbReference type="GO" id="GO:0004565">
    <property type="term" value="F:beta-galactosidase activity"/>
    <property type="evidence" value="ECO:0007669"/>
    <property type="project" value="UniProtKB-EC"/>
</dbReference>
<organism evidence="10 11">
    <name type="scientific">Dothistroma septosporum (strain NZE10 / CBS 128990)</name>
    <name type="common">Red band needle blight fungus</name>
    <name type="synonym">Mycosphaerella pini</name>
    <dbReference type="NCBI Taxonomy" id="675120"/>
    <lineage>
        <taxon>Eukaryota</taxon>
        <taxon>Fungi</taxon>
        <taxon>Dikarya</taxon>
        <taxon>Ascomycota</taxon>
        <taxon>Pezizomycotina</taxon>
        <taxon>Dothideomycetes</taxon>
        <taxon>Dothideomycetidae</taxon>
        <taxon>Mycosphaerellales</taxon>
        <taxon>Mycosphaerellaceae</taxon>
        <taxon>Dothistroma</taxon>
    </lineage>
</organism>
<evidence type="ECO:0000256" key="1">
    <source>
        <dbReference type="ARBA" id="ARBA00001412"/>
    </source>
</evidence>
<dbReference type="Gene3D" id="3.40.50.880">
    <property type="match status" value="1"/>
</dbReference>
<evidence type="ECO:0000256" key="6">
    <source>
        <dbReference type="ARBA" id="ARBA00022833"/>
    </source>
</evidence>
<evidence type="ECO:0000256" key="5">
    <source>
        <dbReference type="ARBA" id="ARBA00022801"/>
    </source>
</evidence>
<dbReference type="Proteomes" id="UP000016933">
    <property type="component" value="Unassembled WGS sequence"/>
</dbReference>
<dbReference type="Gene3D" id="2.60.40.1180">
    <property type="entry name" value="Golgi alpha-mannosidase II"/>
    <property type="match status" value="1"/>
</dbReference>
<dbReference type="InterPro" id="IPR029062">
    <property type="entry name" value="Class_I_gatase-like"/>
</dbReference>
<dbReference type="InterPro" id="IPR017853">
    <property type="entry name" value="GH"/>
</dbReference>
<keyword evidence="6" id="KW-0862">Zinc</keyword>
<dbReference type="STRING" id="675120.N1PVV9"/>
<dbReference type="AlphaFoldDB" id="N1PVV9"/>
<feature type="domain" description="Beta-galactosidase trimerisation" evidence="9">
    <location>
        <begin position="174"/>
        <end position="383"/>
    </location>
</feature>
<dbReference type="HOGENOM" id="CLU_012430_1_0_1"/>
<keyword evidence="5 10" id="KW-0378">Hydrolase</keyword>
<dbReference type="PANTHER" id="PTHR36447:SF2">
    <property type="entry name" value="BETA-GALACTOSIDASE YESZ"/>
    <property type="match status" value="1"/>
</dbReference>
<gene>
    <name evidence="10" type="ORF">DOTSEDRAFT_20883</name>
</gene>
<evidence type="ECO:0000256" key="4">
    <source>
        <dbReference type="ARBA" id="ARBA00022723"/>
    </source>
</evidence>
<evidence type="ECO:0000256" key="7">
    <source>
        <dbReference type="ARBA" id="ARBA00023295"/>
    </source>
</evidence>
<evidence type="ECO:0000313" key="11">
    <source>
        <dbReference type="Proteomes" id="UP000016933"/>
    </source>
</evidence>
<name>N1PVV9_DOTSN</name>
<dbReference type="EC" id="3.2.1.23" evidence="3"/>
<evidence type="ECO:0000259" key="8">
    <source>
        <dbReference type="Pfam" id="PF02449"/>
    </source>
</evidence>
<dbReference type="GO" id="GO:0005975">
    <property type="term" value="P:carbohydrate metabolic process"/>
    <property type="evidence" value="ECO:0007669"/>
    <property type="project" value="InterPro"/>
</dbReference>
<dbReference type="InterPro" id="IPR013738">
    <property type="entry name" value="Beta_galactosidase_Trimer"/>
</dbReference>
<keyword evidence="11" id="KW-1185">Reference proteome</keyword>
<dbReference type="InterPro" id="IPR003476">
    <property type="entry name" value="Glyco_hydro_42"/>
</dbReference>
<dbReference type="InterPro" id="IPR013529">
    <property type="entry name" value="Glyco_hydro_42_N"/>
</dbReference>
<dbReference type="SUPFAM" id="SSF52317">
    <property type="entry name" value="Class I glutamine amidotransferase-like"/>
    <property type="match status" value="1"/>
</dbReference>
<dbReference type="EMBL" id="KB446536">
    <property type="protein sequence ID" value="EME47073.1"/>
    <property type="molecule type" value="Genomic_DNA"/>
</dbReference>
<dbReference type="GO" id="GO:0009341">
    <property type="term" value="C:beta-galactosidase complex"/>
    <property type="evidence" value="ECO:0007669"/>
    <property type="project" value="InterPro"/>
</dbReference>
<evidence type="ECO:0000256" key="2">
    <source>
        <dbReference type="ARBA" id="ARBA00005940"/>
    </source>
</evidence>
<evidence type="ECO:0000313" key="10">
    <source>
        <dbReference type="EMBL" id="EME47073.1"/>
    </source>
</evidence>
<keyword evidence="7" id="KW-0326">Glycosidase</keyword>
<protein>
    <recommendedName>
        <fullName evidence="3">beta-galactosidase</fullName>
        <ecNumber evidence="3">3.2.1.23</ecNumber>
    </recommendedName>
</protein>
<comment type="similarity">
    <text evidence="2">Belongs to the glycosyl hydrolase 42 family.</text>
</comment>
<feature type="domain" description="Glycoside hydrolase family 42 N-terminal" evidence="8">
    <location>
        <begin position="2"/>
        <end position="154"/>
    </location>
</feature>
<evidence type="ECO:0000256" key="3">
    <source>
        <dbReference type="ARBA" id="ARBA00012756"/>
    </source>
</evidence>
<dbReference type="InterPro" id="IPR013780">
    <property type="entry name" value="Glyco_hydro_b"/>
</dbReference>
<dbReference type="OrthoDB" id="1657402at2759"/>
<comment type="catalytic activity">
    <reaction evidence="1">
        <text>Hydrolysis of terminal non-reducing beta-D-galactose residues in beta-D-galactosides.</text>
        <dbReference type="EC" id="3.2.1.23"/>
    </reaction>
</comment>
<reference evidence="10 11" key="2">
    <citation type="journal article" date="2012" name="PLoS Pathog.">
        <title>Diverse lifestyles and strategies of plant pathogenesis encoded in the genomes of eighteen Dothideomycetes fungi.</title>
        <authorList>
            <person name="Ohm R.A."/>
            <person name="Feau N."/>
            <person name="Henrissat B."/>
            <person name="Schoch C.L."/>
            <person name="Horwitz B.A."/>
            <person name="Barry K.W."/>
            <person name="Condon B.J."/>
            <person name="Copeland A.C."/>
            <person name="Dhillon B."/>
            <person name="Glaser F."/>
            <person name="Hesse C.N."/>
            <person name="Kosti I."/>
            <person name="LaButti K."/>
            <person name="Lindquist E.A."/>
            <person name="Lucas S."/>
            <person name="Salamov A.A."/>
            <person name="Bradshaw R.E."/>
            <person name="Ciuffetti L."/>
            <person name="Hamelin R.C."/>
            <person name="Kema G.H.J."/>
            <person name="Lawrence C."/>
            <person name="Scott J.A."/>
            <person name="Spatafora J.W."/>
            <person name="Turgeon B.G."/>
            <person name="de Wit P.J.G.M."/>
            <person name="Zhong S."/>
            <person name="Goodwin S.B."/>
            <person name="Grigoriev I.V."/>
        </authorList>
    </citation>
    <scope>NUCLEOTIDE SEQUENCE [LARGE SCALE GENOMIC DNA]</scope>
    <source>
        <strain evidence="11">NZE10 / CBS 128990</strain>
    </source>
</reference>
<dbReference type="Gene3D" id="3.20.20.80">
    <property type="entry name" value="Glycosidases"/>
    <property type="match status" value="1"/>
</dbReference>
<dbReference type="CDD" id="cd03143">
    <property type="entry name" value="A4_beta-galactosidase_middle_domain"/>
    <property type="match status" value="1"/>
</dbReference>
<dbReference type="PANTHER" id="PTHR36447">
    <property type="entry name" value="BETA-GALACTOSIDASE GANA"/>
    <property type="match status" value="1"/>
</dbReference>
<evidence type="ECO:0000259" key="9">
    <source>
        <dbReference type="Pfam" id="PF08532"/>
    </source>
</evidence>
<accession>N1PVV9</accession>
<dbReference type="Pfam" id="PF08532">
    <property type="entry name" value="Glyco_hydro_42M"/>
    <property type="match status" value="1"/>
</dbReference>